<proteinExistence type="predicted"/>
<feature type="chain" id="PRO_5022115067" evidence="1">
    <location>
        <begin position="19"/>
        <end position="246"/>
    </location>
</feature>
<keyword evidence="3" id="KW-1185">Reference proteome</keyword>
<dbReference type="RefSeq" id="WP_144354350.1">
    <property type="nucleotide sequence ID" value="NZ_CBCRVV010000051.1"/>
</dbReference>
<evidence type="ECO:0000256" key="1">
    <source>
        <dbReference type="SAM" id="SignalP"/>
    </source>
</evidence>
<protein>
    <submittedName>
        <fullName evidence="2">Uncharacterized protein</fullName>
    </submittedName>
</protein>
<dbReference type="Proteomes" id="UP000315648">
    <property type="component" value="Unassembled WGS sequence"/>
</dbReference>
<gene>
    <name evidence="2" type="ORF">FPL22_17565</name>
</gene>
<comment type="caution">
    <text evidence="2">The sequence shown here is derived from an EMBL/GenBank/DDBJ whole genome shotgun (WGS) entry which is preliminary data.</text>
</comment>
<sequence>MKNITLLVFVLACASAFGAENTRDLPLPKKPTSFDFAEVANQFISLGEKEAVAKLLYLCKDSKSEYGHDIDSKTREQIGWICRLVFRAKANSALRPPRFGGLNLPFNTMKYSDWPIYPLAESNGVYFLLADGYSLAGVAEDPRKYIIYCQAEGIFRTDYLIVPSEADAGSALDLLLQKEVWMKIKWKDSEWHTGGGGFSYTLHEESVIKYLRKQTKKANQALQTTTTAVTDRAVARSAPAAVVSDL</sequence>
<keyword evidence="1" id="KW-0732">Signal</keyword>
<feature type="signal peptide" evidence="1">
    <location>
        <begin position="1"/>
        <end position="18"/>
    </location>
</feature>
<accession>A0A556QCX5</accession>
<organism evidence="2 3">
    <name type="scientific">Rariglobus hedericola</name>
    <dbReference type="NCBI Taxonomy" id="2597822"/>
    <lineage>
        <taxon>Bacteria</taxon>
        <taxon>Pseudomonadati</taxon>
        <taxon>Verrucomicrobiota</taxon>
        <taxon>Opitutia</taxon>
        <taxon>Opitutales</taxon>
        <taxon>Opitutaceae</taxon>
        <taxon>Rariglobus</taxon>
    </lineage>
</organism>
<dbReference type="EMBL" id="VMBG01000007">
    <property type="protein sequence ID" value="TSJ74494.1"/>
    <property type="molecule type" value="Genomic_DNA"/>
</dbReference>
<dbReference type="AlphaFoldDB" id="A0A556QCX5"/>
<evidence type="ECO:0000313" key="2">
    <source>
        <dbReference type="EMBL" id="TSJ74494.1"/>
    </source>
</evidence>
<evidence type="ECO:0000313" key="3">
    <source>
        <dbReference type="Proteomes" id="UP000315648"/>
    </source>
</evidence>
<name>A0A556QCX5_9BACT</name>
<reference evidence="2 3" key="1">
    <citation type="submission" date="2019-07" db="EMBL/GenBank/DDBJ databases">
        <title>Description of 53C-WASEF.</title>
        <authorList>
            <person name="Pitt A."/>
            <person name="Hahn M.W."/>
        </authorList>
    </citation>
    <scope>NUCLEOTIDE SEQUENCE [LARGE SCALE GENOMIC DNA]</scope>
    <source>
        <strain evidence="2 3">53C-WASEF</strain>
    </source>
</reference>